<name>W7X8Y8_TETTS</name>
<evidence type="ECO:0000313" key="3">
    <source>
        <dbReference type="Proteomes" id="UP000009168"/>
    </source>
</evidence>
<keyword evidence="1" id="KW-1133">Transmembrane helix</keyword>
<dbReference type="GeneID" id="24441427"/>
<dbReference type="InParanoid" id="W7X8Y8"/>
<protein>
    <submittedName>
        <fullName evidence="2">Transmembrane protein, putative</fullName>
    </submittedName>
</protein>
<organism evidence="2 3">
    <name type="scientific">Tetrahymena thermophila (strain SB210)</name>
    <dbReference type="NCBI Taxonomy" id="312017"/>
    <lineage>
        <taxon>Eukaryota</taxon>
        <taxon>Sar</taxon>
        <taxon>Alveolata</taxon>
        <taxon>Ciliophora</taxon>
        <taxon>Intramacronucleata</taxon>
        <taxon>Oligohymenophorea</taxon>
        <taxon>Hymenostomatida</taxon>
        <taxon>Tetrahymenina</taxon>
        <taxon>Tetrahymenidae</taxon>
        <taxon>Tetrahymena</taxon>
    </lineage>
</organism>
<proteinExistence type="predicted"/>
<feature type="transmembrane region" description="Helical" evidence="1">
    <location>
        <begin position="34"/>
        <end position="55"/>
    </location>
</feature>
<dbReference type="AlphaFoldDB" id="W7X8Y8"/>
<sequence length="115" mass="14556">MLQKRFYINQKFFKLQYELIVQQTHLRICNEINLFYLQTIFYFIFILLLSFQKYLMFNIVFYLIQLFFTYFRKINSFFIFFLNYIKIKLLKKMIKPLKNLIQFLKKLVRAKIRFI</sequence>
<evidence type="ECO:0000256" key="1">
    <source>
        <dbReference type="SAM" id="Phobius"/>
    </source>
</evidence>
<evidence type="ECO:0000313" key="2">
    <source>
        <dbReference type="EMBL" id="EWS75855.1"/>
    </source>
</evidence>
<keyword evidence="1" id="KW-0472">Membrane</keyword>
<gene>
    <name evidence="2" type="ORF">TTHERM_001018313</name>
</gene>
<feature type="transmembrane region" description="Helical" evidence="1">
    <location>
        <begin position="61"/>
        <end position="85"/>
    </location>
</feature>
<dbReference type="RefSeq" id="XP_012651611.1">
    <property type="nucleotide sequence ID" value="XM_012796157.1"/>
</dbReference>
<reference evidence="3" key="1">
    <citation type="journal article" date="2006" name="PLoS Biol.">
        <title>Macronuclear genome sequence of the ciliate Tetrahymena thermophila, a model eukaryote.</title>
        <authorList>
            <person name="Eisen J.A."/>
            <person name="Coyne R.S."/>
            <person name="Wu M."/>
            <person name="Wu D."/>
            <person name="Thiagarajan M."/>
            <person name="Wortman J.R."/>
            <person name="Badger J.H."/>
            <person name="Ren Q."/>
            <person name="Amedeo P."/>
            <person name="Jones K.M."/>
            <person name="Tallon L.J."/>
            <person name="Delcher A.L."/>
            <person name="Salzberg S.L."/>
            <person name="Silva J.C."/>
            <person name="Haas B.J."/>
            <person name="Majoros W.H."/>
            <person name="Farzad M."/>
            <person name="Carlton J.M."/>
            <person name="Smith R.K. Jr."/>
            <person name="Garg J."/>
            <person name="Pearlman R.E."/>
            <person name="Karrer K.M."/>
            <person name="Sun L."/>
            <person name="Manning G."/>
            <person name="Elde N.C."/>
            <person name="Turkewitz A.P."/>
            <person name="Asai D.J."/>
            <person name="Wilkes D.E."/>
            <person name="Wang Y."/>
            <person name="Cai H."/>
            <person name="Collins K."/>
            <person name="Stewart B.A."/>
            <person name="Lee S.R."/>
            <person name="Wilamowska K."/>
            <person name="Weinberg Z."/>
            <person name="Ruzzo W.L."/>
            <person name="Wloga D."/>
            <person name="Gaertig J."/>
            <person name="Frankel J."/>
            <person name="Tsao C.-C."/>
            <person name="Gorovsky M.A."/>
            <person name="Keeling P.J."/>
            <person name="Waller R.F."/>
            <person name="Patron N.J."/>
            <person name="Cherry J.M."/>
            <person name="Stover N.A."/>
            <person name="Krieger C.J."/>
            <person name="del Toro C."/>
            <person name="Ryder H.F."/>
            <person name="Williamson S.C."/>
            <person name="Barbeau R.A."/>
            <person name="Hamilton E.P."/>
            <person name="Orias E."/>
        </authorList>
    </citation>
    <scope>NUCLEOTIDE SEQUENCE [LARGE SCALE GENOMIC DNA]</scope>
    <source>
        <strain evidence="3">SB210</strain>
    </source>
</reference>
<dbReference type="EMBL" id="GG662805">
    <property type="protein sequence ID" value="EWS75855.1"/>
    <property type="molecule type" value="Genomic_DNA"/>
</dbReference>
<accession>W7X8Y8</accession>
<dbReference type="KEGG" id="tet:TTHERM_001018313"/>
<keyword evidence="3" id="KW-1185">Reference proteome</keyword>
<dbReference type="Proteomes" id="UP000009168">
    <property type="component" value="Unassembled WGS sequence"/>
</dbReference>
<keyword evidence="1 2" id="KW-0812">Transmembrane</keyword>